<dbReference type="OrthoDB" id="408690at2759"/>
<name>A0A813ETF4_POLGL</name>
<dbReference type="EMBL" id="CAJNNV010015578">
    <property type="protein sequence ID" value="CAE8603613.1"/>
    <property type="molecule type" value="Genomic_DNA"/>
</dbReference>
<comment type="caution">
    <text evidence="1">The sequence shown here is derived from an EMBL/GenBank/DDBJ whole genome shotgun (WGS) entry which is preliminary data.</text>
</comment>
<accession>A0A813ETF4</accession>
<reference evidence="1" key="1">
    <citation type="submission" date="2021-02" db="EMBL/GenBank/DDBJ databases">
        <authorList>
            <person name="Dougan E. K."/>
            <person name="Rhodes N."/>
            <person name="Thang M."/>
            <person name="Chan C."/>
        </authorList>
    </citation>
    <scope>NUCLEOTIDE SEQUENCE</scope>
</reference>
<proteinExistence type="predicted"/>
<dbReference type="Proteomes" id="UP000654075">
    <property type="component" value="Unassembled WGS sequence"/>
</dbReference>
<dbReference type="AlphaFoldDB" id="A0A813ETF4"/>
<evidence type="ECO:0008006" key="3">
    <source>
        <dbReference type="Google" id="ProtNLM"/>
    </source>
</evidence>
<keyword evidence="2" id="KW-1185">Reference proteome</keyword>
<protein>
    <recommendedName>
        <fullName evidence="3">Reverse transcriptase domain-containing protein</fullName>
    </recommendedName>
</protein>
<evidence type="ECO:0000313" key="1">
    <source>
        <dbReference type="EMBL" id="CAE8603613.1"/>
    </source>
</evidence>
<gene>
    <name evidence="1" type="ORF">PGLA1383_LOCUS21822</name>
</gene>
<organism evidence="1 2">
    <name type="scientific">Polarella glacialis</name>
    <name type="common">Dinoflagellate</name>
    <dbReference type="NCBI Taxonomy" id="89957"/>
    <lineage>
        <taxon>Eukaryota</taxon>
        <taxon>Sar</taxon>
        <taxon>Alveolata</taxon>
        <taxon>Dinophyceae</taxon>
        <taxon>Suessiales</taxon>
        <taxon>Suessiaceae</taxon>
        <taxon>Polarella</taxon>
    </lineage>
</organism>
<evidence type="ECO:0000313" key="2">
    <source>
        <dbReference type="Proteomes" id="UP000654075"/>
    </source>
</evidence>
<sequence length="143" mass="15691">MHVQLRQHAGLDTYLLFADLKAAFDIPNRDAMLVTCYLAGIVATEWFLLFDFFHMDCAVVVLAGYMSQVPKFRAAIPQGRKFSLHAFTAMLTLLRDAMTNAGTSACTILPCFAQDATSGAWEFLTVQPLTLSPDTPLSRGQAA</sequence>